<dbReference type="PANTHER" id="PTHR37422">
    <property type="entry name" value="TEICHURONIC ACID BIOSYNTHESIS PROTEIN TUAE"/>
    <property type="match status" value="1"/>
</dbReference>
<evidence type="ECO:0000313" key="8">
    <source>
        <dbReference type="Proteomes" id="UP000539642"/>
    </source>
</evidence>
<name>A0A840UTA7_9BACT</name>
<dbReference type="GO" id="GO:0016020">
    <property type="term" value="C:membrane"/>
    <property type="evidence" value="ECO:0007669"/>
    <property type="project" value="UniProtKB-SubCell"/>
</dbReference>
<feature type="transmembrane region" description="Helical" evidence="5">
    <location>
        <begin position="376"/>
        <end position="396"/>
    </location>
</feature>
<proteinExistence type="predicted"/>
<feature type="transmembrane region" description="Helical" evidence="5">
    <location>
        <begin position="123"/>
        <end position="142"/>
    </location>
</feature>
<reference evidence="7 8" key="1">
    <citation type="submission" date="2020-08" db="EMBL/GenBank/DDBJ databases">
        <title>Genomic Encyclopedia of Type Strains, Phase IV (KMG-IV): sequencing the most valuable type-strain genomes for metagenomic binning, comparative biology and taxonomic classification.</title>
        <authorList>
            <person name="Goeker M."/>
        </authorList>
    </citation>
    <scope>NUCLEOTIDE SEQUENCE [LARGE SCALE GENOMIC DNA]</scope>
    <source>
        <strain evidence="7 8">DSM 28570</strain>
    </source>
</reference>
<feature type="transmembrane region" description="Helical" evidence="5">
    <location>
        <begin position="65"/>
        <end position="84"/>
    </location>
</feature>
<comment type="subcellular location">
    <subcellularLocation>
        <location evidence="1">Membrane</location>
        <topology evidence="1">Multi-pass membrane protein</topology>
    </subcellularLocation>
</comment>
<dbReference type="AlphaFoldDB" id="A0A840UTA7"/>
<comment type="caution">
    <text evidence="7">The sequence shown here is derived from an EMBL/GenBank/DDBJ whole genome shotgun (WGS) entry which is preliminary data.</text>
</comment>
<keyword evidence="3 5" id="KW-1133">Transmembrane helix</keyword>
<dbReference type="RefSeq" id="WP_183350450.1">
    <property type="nucleotide sequence ID" value="NZ_JACHEO010000008.1"/>
</dbReference>
<feature type="domain" description="O-antigen ligase-related" evidence="6">
    <location>
        <begin position="203"/>
        <end position="347"/>
    </location>
</feature>
<dbReference type="Pfam" id="PF04932">
    <property type="entry name" value="Wzy_C"/>
    <property type="match status" value="1"/>
</dbReference>
<dbReference type="InterPro" id="IPR007016">
    <property type="entry name" value="O-antigen_ligase-rel_domated"/>
</dbReference>
<evidence type="ECO:0000256" key="4">
    <source>
        <dbReference type="ARBA" id="ARBA00023136"/>
    </source>
</evidence>
<feature type="transmembrane region" description="Helical" evidence="5">
    <location>
        <begin position="7"/>
        <end position="28"/>
    </location>
</feature>
<keyword evidence="4 5" id="KW-0472">Membrane</keyword>
<feature type="transmembrane region" description="Helical" evidence="5">
    <location>
        <begin position="90"/>
        <end position="111"/>
    </location>
</feature>
<evidence type="ECO:0000256" key="1">
    <source>
        <dbReference type="ARBA" id="ARBA00004141"/>
    </source>
</evidence>
<evidence type="ECO:0000256" key="3">
    <source>
        <dbReference type="ARBA" id="ARBA00022989"/>
    </source>
</evidence>
<feature type="transmembrane region" description="Helical" evidence="5">
    <location>
        <begin position="174"/>
        <end position="194"/>
    </location>
</feature>
<keyword evidence="8" id="KW-1185">Reference proteome</keyword>
<organism evidence="7 8">
    <name type="scientific">Desulfoprunum benzoelyticum</name>
    <dbReference type="NCBI Taxonomy" id="1506996"/>
    <lineage>
        <taxon>Bacteria</taxon>
        <taxon>Pseudomonadati</taxon>
        <taxon>Thermodesulfobacteriota</taxon>
        <taxon>Desulfobulbia</taxon>
        <taxon>Desulfobulbales</taxon>
        <taxon>Desulfobulbaceae</taxon>
        <taxon>Desulfoprunum</taxon>
    </lineage>
</organism>
<sequence length="430" mass="49116">MFPNKGILALLIYHLATLINDPIVLYYGEEGFATPRQFAIIIGIFLTAPHVKIDRNTFFYRSIKWLLLFYLSCILSFLVFSILGKANDNYLLTLITDGANIIWLFFIGNVLSREVTTSDKKTVILCILLLGLIPLLSGWYEFFLGHSLMSGGFAEKGIGSFFWVRGFHNDKIDFVSGLAPCVFLSYILIFQNGLKSWYLIPYLLSSIFLILFTFSITGILGILGGLLILALYYGTFRFKIIIAILLILTCMTIFIAIETERGKFLTDQYLLKYQRQVKIENIASGNARYVMGIICIREFINNPIWGIGFGSHVLVIKEQLRGWNVGGNAHSILSVAADLGLIGSIPFVLFWMSLYRIVFLAKKKYSKYFHDQYSTTMFRLSLALSIFVLFNLLFYFHTIGNAIFILWPSIVYATFNVKDCIQLNRRNRKI</sequence>
<feature type="transmembrane region" description="Helical" evidence="5">
    <location>
        <begin position="332"/>
        <end position="355"/>
    </location>
</feature>
<protein>
    <recommendedName>
        <fullName evidence="6">O-antigen ligase-related domain-containing protein</fullName>
    </recommendedName>
</protein>
<evidence type="ECO:0000259" key="6">
    <source>
        <dbReference type="Pfam" id="PF04932"/>
    </source>
</evidence>
<evidence type="ECO:0000256" key="2">
    <source>
        <dbReference type="ARBA" id="ARBA00022692"/>
    </source>
</evidence>
<feature type="transmembrane region" description="Helical" evidence="5">
    <location>
        <begin position="200"/>
        <end position="233"/>
    </location>
</feature>
<dbReference type="PANTHER" id="PTHR37422:SF13">
    <property type="entry name" value="LIPOPOLYSACCHARIDE BIOSYNTHESIS PROTEIN PA4999-RELATED"/>
    <property type="match status" value="1"/>
</dbReference>
<feature type="transmembrane region" description="Helical" evidence="5">
    <location>
        <begin position="34"/>
        <end position="53"/>
    </location>
</feature>
<keyword evidence="2 5" id="KW-0812">Transmembrane</keyword>
<evidence type="ECO:0000313" key="7">
    <source>
        <dbReference type="EMBL" id="MBB5348076.1"/>
    </source>
</evidence>
<feature type="transmembrane region" description="Helical" evidence="5">
    <location>
        <begin position="240"/>
        <end position="257"/>
    </location>
</feature>
<accession>A0A840UTA7</accession>
<dbReference type="Proteomes" id="UP000539642">
    <property type="component" value="Unassembled WGS sequence"/>
</dbReference>
<evidence type="ECO:0000256" key="5">
    <source>
        <dbReference type="SAM" id="Phobius"/>
    </source>
</evidence>
<dbReference type="EMBL" id="JACHEO010000008">
    <property type="protein sequence ID" value="MBB5348076.1"/>
    <property type="molecule type" value="Genomic_DNA"/>
</dbReference>
<gene>
    <name evidence="7" type="ORF">HNQ81_001807</name>
</gene>
<dbReference type="InterPro" id="IPR051533">
    <property type="entry name" value="WaaL-like"/>
</dbReference>